<feature type="region of interest" description="Disordered" evidence="1">
    <location>
        <begin position="79"/>
        <end position="136"/>
    </location>
</feature>
<accession>A0ABP1CFK0</accession>
<dbReference type="Proteomes" id="UP001497453">
    <property type="component" value="Chromosome 1"/>
</dbReference>
<evidence type="ECO:0000313" key="4">
    <source>
        <dbReference type="Proteomes" id="UP001497453"/>
    </source>
</evidence>
<dbReference type="InterPro" id="IPR013087">
    <property type="entry name" value="Znf_C2H2_type"/>
</dbReference>
<reference evidence="4" key="1">
    <citation type="submission" date="2024-04" db="EMBL/GenBank/DDBJ databases">
        <authorList>
            <person name="Shaw F."/>
            <person name="Minotto A."/>
        </authorList>
    </citation>
    <scope>NUCLEOTIDE SEQUENCE [LARGE SCALE GENOMIC DNA]</scope>
</reference>
<protein>
    <recommendedName>
        <fullName evidence="2">C2H2-type domain-containing protein</fullName>
    </recommendedName>
</protein>
<evidence type="ECO:0000256" key="1">
    <source>
        <dbReference type="SAM" id="MobiDB-lite"/>
    </source>
</evidence>
<name>A0ABP1CFK0_9APHY</name>
<gene>
    <name evidence="3" type="ORF">GFSPODELE1_LOCUS290</name>
</gene>
<evidence type="ECO:0000313" key="3">
    <source>
        <dbReference type="EMBL" id="CAL1694413.1"/>
    </source>
</evidence>
<sequence>MTSGPVACETCGEQVKEPRYLQRHLDEVHCPTAHVQLPDGRDFTVYRGADGRFQCPLCVASSLKTSQTLIGHIEKSCPCNPLRQRPLQPDRSPVGNDDGGLYRPGSPTSQSNSQRKKRGRPRRSDPYSSHKSYQFRNETDSAAATNGQIQQPSYATPSHPAAVNMNQGSNSFASGSCHVESQAAPAPAGDPALHAFLAGLPSPLDHHLDAFKKCGIDSMKKLDMLPAMPKERKNIDDDLKKRGVTVFDLSMLHSTLEERSGSRN</sequence>
<feature type="domain" description="C2H2-type" evidence="2">
    <location>
        <begin position="8"/>
        <end position="29"/>
    </location>
</feature>
<feature type="compositionally biased region" description="Polar residues" evidence="1">
    <location>
        <begin position="126"/>
        <end position="136"/>
    </location>
</feature>
<keyword evidence="4" id="KW-1185">Reference proteome</keyword>
<proteinExistence type="predicted"/>
<organism evidence="3 4">
    <name type="scientific">Somion occarium</name>
    <dbReference type="NCBI Taxonomy" id="3059160"/>
    <lineage>
        <taxon>Eukaryota</taxon>
        <taxon>Fungi</taxon>
        <taxon>Dikarya</taxon>
        <taxon>Basidiomycota</taxon>
        <taxon>Agaricomycotina</taxon>
        <taxon>Agaricomycetes</taxon>
        <taxon>Polyporales</taxon>
        <taxon>Cerrenaceae</taxon>
        <taxon>Somion</taxon>
    </lineage>
</organism>
<dbReference type="PROSITE" id="PS00028">
    <property type="entry name" value="ZINC_FINGER_C2H2_1"/>
    <property type="match status" value="1"/>
</dbReference>
<evidence type="ECO:0000259" key="2">
    <source>
        <dbReference type="PROSITE" id="PS00028"/>
    </source>
</evidence>
<dbReference type="EMBL" id="OZ037944">
    <property type="protein sequence ID" value="CAL1694413.1"/>
    <property type="molecule type" value="Genomic_DNA"/>
</dbReference>